<evidence type="ECO:0000313" key="3">
    <source>
        <dbReference type="Proteomes" id="UP000241462"/>
    </source>
</evidence>
<feature type="region of interest" description="Disordered" evidence="1">
    <location>
        <begin position="193"/>
        <end position="214"/>
    </location>
</feature>
<reference evidence="2 3" key="1">
    <citation type="journal article" date="2018" name="Mycol. Prog.">
        <title>Coniella lustricola, a new species from submerged detritus.</title>
        <authorList>
            <person name="Raudabaugh D.B."/>
            <person name="Iturriaga T."/>
            <person name="Carver A."/>
            <person name="Mondo S."/>
            <person name="Pangilinan J."/>
            <person name="Lipzen A."/>
            <person name="He G."/>
            <person name="Amirebrahimi M."/>
            <person name="Grigoriev I.V."/>
            <person name="Miller A.N."/>
        </authorList>
    </citation>
    <scope>NUCLEOTIDE SEQUENCE [LARGE SCALE GENOMIC DNA]</scope>
    <source>
        <strain evidence="2 3">B22-T-1</strain>
    </source>
</reference>
<sequence>MICDSLHIFLCQSARKQKHADTAIASFYPVPKLTTAKKNTLYGSQWWHAKDTCLLSRPCDRANNFSVSCHRSREAQVGRALLVLQHLWPSDPIKSKNIHLSMYRPLGRTTLTHFILLQKHWSDSWVEGAAAKKEDAGREGVRASEKAKALCLQKEKGTPKFRVTHTHTHTQTEKRGLDFWRVDCRSNALPLPAASSASSRRLDPTTFSNQDCRR</sequence>
<feature type="compositionally biased region" description="Polar residues" evidence="1">
    <location>
        <begin position="205"/>
        <end position="214"/>
    </location>
</feature>
<accession>A0A2T2ZUW0</accession>
<proteinExistence type="predicted"/>
<keyword evidence="3" id="KW-1185">Reference proteome</keyword>
<dbReference type="EMBL" id="KZ678658">
    <property type="protein sequence ID" value="PSR77359.1"/>
    <property type="molecule type" value="Genomic_DNA"/>
</dbReference>
<evidence type="ECO:0000313" key="2">
    <source>
        <dbReference type="EMBL" id="PSR77359.1"/>
    </source>
</evidence>
<organism evidence="2 3">
    <name type="scientific">Coniella lustricola</name>
    <dbReference type="NCBI Taxonomy" id="2025994"/>
    <lineage>
        <taxon>Eukaryota</taxon>
        <taxon>Fungi</taxon>
        <taxon>Dikarya</taxon>
        <taxon>Ascomycota</taxon>
        <taxon>Pezizomycotina</taxon>
        <taxon>Sordariomycetes</taxon>
        <taxon>Sordariomycetidae</taxon>
        <taxon>Diaporthales</taxon>
        <taxon>Schizoparmaceae</taxon>
        <taxon>Coniella</taxon>
    </lineage>
</organism>
<dbReference type="Proteomes" id="UP000241462">
    <property type="component" value="Unassembled WGS sequence"/>
</dbReference>
<dbReference type="AlphaFoldDB" id="A0A2T2ZUW0"/>
<evidence type="ECO:0000256" key="1">
    <source>
        <dbReference type="SAM" id="MobiDB-lite"/>
    </source>
</evidence>
<name>A0A2T2ZUW0_9PEZI</name>
<gene>
    <name evidence="2" type="ORF">BD289DRAFT_148080</name>
</gene>
<protein>
    <submittedName>
        <fullName evidence="2">Uncharacterized protein</fullName>
    </submittedName>
</protein>
<dbReference type="InParanoid" id="A0A2T2ZUW0"/>